<feature type="region of interest" description="Disordered" evidence="9">
    <location>
        <begin position="338"/>
        <end position="708"/>
    </location>
</feature>
<feature type="region of interest" description="Disordered" evidence="9">
    <location>
        <begin position="1420"/>
        <end position="1450"/>
    </location>
</feature>
<evidence type="ECO:0000256" key="3">
    <source>
        <dbReference type="ARBA" id="ARBA00022763"/>
    </source>
</evidence>
<keyword evidence="13" id="KW-1185">Reference proteome</keyword>
<evidence type="ECO:0000256" key="5">
    <source>
        <dbReference type="ARBA" id="ARBA00023204"/>
    </source>
</evidence>
<dbReference type="InterPro" id="IPR014012">
    <property type="entry name" value="HSA_dom"/>
</dbReference>
<feature type="compositionally biased region" description="Low complexity" evidence="9">
    <location>
        <begin position="145"/>
        <end position="159"/>
    </location>
</feature>
<feature type="compositionally biased region" description="Basic and acidic residues" evidence="9">
    <location>
        <begin position="687"/>
        <end position="705"/>
    </location>
</feature>
<dbReference type="PROSITE" id="PS51204">
    <property type="entry name" value="HSA"/>
    <property type="match status" value="1"/>
</dbReference>
<feature type="compositionally biased region" description="Polar residues" evidence="9">
    <location>
        <begin position="348"/>
        <end position="360"/>
    </location>
</feature>
<feature type="region of interest" description="Disordered" evidence="9">
    <location>
        <begin position="721"/>
        <end position="782"/>
    </location>
</feature>
<feature type="compositionally biased region" description="Low complexity" evidence="9">
    <location>
        <begin position="338"/>
        <end position="347"/>
    </location>
</feature>
<feature type="compositionally biased region" description="Basic and acidic residues" evidence="9">
    <location>
        <begin position="472"/>
        <end position="493"/>
    </location>
</feature>
<feature type="region of interest" description="Disordered" evidence="9">
    <location>
        <begin position="1463"/>
        <end position="1506"/>
    </location>
</feature>
<feature type="region of interest" description="Disordered" evidence="9">
    <location>
        <begin position="1276"/>
        <end position="1308"/>
    </location>
</feature>
<comment type="subcellular location">
    <subcellularLocation>
        <location evidence="1">Nucleus</location>
    </subcellularLocation>
</comment>
<keyword evidence="6" id="KW-0539">Nucleus</keyword>
<dbReference type="PANTHER" id="PTHR46459:SF1">
    <property type="entry name" value="E1A-BINDING PROTEIN P400"/>
    <property type="match status" value="1"/>
</dbReference>
<feature type="compositionally biased region" description="Basic and acidic residues" evidence="9">
    <location>
        <begin position="732"/>
        <end position="742"/>
    </location>
</feature>
<dbReference type="Gene3D" id="1.10.10.60">
    <property type="entry name" value="Homeodomain-like"/>
    <property type="match status" value="1"/>
</dbReference>
<evidence type="ECO:0000256" key="2">
    <source>
        <dbReference type="ARBA" id="ARBA00008913"/>
    </source>
</evidence>
<feature type="region of interest" description="Disordered" evidence="9">
    <location>
        <begin position="117"/>
        <end position="179"/>
    </location>
</feature>
<proteinExistence type="inferred from homology"/>
<keyword evidence="5" id="KW-0234">DNA repair</keyword>
<dbReference type="Pfam" id="PF07529">
    <property type="entry name" value="HSA"/>
    <property type="match status" value="1"/>
</dbReference>
<feature type="region of interest" description="Disordered" evidence="9">
    <location>
        <begin position="1529"/>
        <end position="1561"/>
    </location>
</feature>
<feature type="domain" description="Myb-like" evidence="10">
    <location>
        <begin position="1137"/>
        <end position="1197"/>
    </location>
</feature>
<feature type="compositionally biased region" description="Pro residues" evidence="9">
    <location>
        <begin position="131"/>
        <end position="140"/>
    </location>
</feature>
<evidence type="ECO:0000313" key="13">
    <source>
        <dbReference type="Proteomes" id="UP001287286"/>
    </source>
</evidence>
<feature type="compositionally biased region" description="Polar residues" evidence="9">
    <location>
        <begin position="1280"/>
        <end position="1304"/>
    </location>
</feature>
<protein>
    <recommendedName>
        <fullName evidence="8">Vacuolar import and degradation protein 21</fullName>
    </recommendedName>
</protein>
<feature type="region of interest" description="Disordered" evidence="9">
    <location>
        <begin position="1657"/>
        <end position="1771"/>
    </location>
</feature>
<evidence type="ECO:0000259" key="10">
    <source>
        <dbReference type="PROSITE" id="PS50090"/>
    </source>
</evidence>
<comment type="caution">
    <text evidence="12">The sequence shown here is derived from an EMBL/GenBank/DDBJ whole genome shotgun (WGS) entry which is preliminary data.</text>
</comment>
<feature type="compositionally biased region" description="Polar residues" evidence="9">
    <location>
        <begin position="1420"/>
        <end position="1439"/>
    </location>
</feature>
<evidence type="ECO:0000256" key="7">
    <source>
        <dbReference type="ARBA" id="ARBA00025178"/>
    </source>
</evidence>
<evidence type="ECO:0000259" key="11">
    <source>
        <dbReference type="PROSITE" id="PS51204"/>
    </source>
</evidence>
<feature type="compositionally biased region" description="Basic and acidic residues" evidence="9">
    <location>
        <begin position="539"/>
        <end position="552"/>
    </location>
</feature>
<dbReference type="InterPro" id="IPR009057">
    <property type="entry name" value="Homeodomain-like_sf"/>
</dbReference>
<sequence length="1771" mass="190800">MAGSSQAWPLEIVSSQNFPRRAWVRRCTSLLKTAPRRPAAGRMQGNVEDFSQCSRRARTASPAARPLRTSTMPALLPERAHGTPRAELALAHRRHSACGLARERGLLNRAERVAGWKKNSKGSLAGGASSLPPPPPPPRPQRSMAGVPAAPRAARGRPASSTLATPSTQPDPSDRRATVTGEKFAIRQRCINHHPFHRRARPHSSPAASLCVLVHPFEPQTDVATADAMTEVGPSDLSRLLQTKRNECSAIVTSRKRKLRELFAVATQVDPLPDHGLANPDAPAATPAEWQFLQASDILQGKTLNEVHIPARPRLSLERLKRSLVELKKAAAPLEAASTAATGVANARPTQAKKQTTSDGATVVPNGDGAPVAAPNATPITSAKLAPTPTPQSQQDSSRTLPQGPQNASAAPKQQSQRGDGSVQAGRGIAGMPSKGTQQGQRTAQVAFPPGTKGSPSTDAGAAASVAVGSDGKLESTPEVKGESDATNIHRDTNGALSIKLPTDAAKISEAVSTPGSTAASATTPAPHESSTDTSPDNEGPRLLDAAGRKEQDEDAMAKAPPPVSDIQDQNQTPEAQLLRESVRSSVETSISAPKTSPAPPIPTAPKPTDETETPAPKPESRPVSATDGSAQPPAGATRVTEVPDSEGGSPDEMDIDVPDVPAQDSKILASREPNLPTQEAPAAPSTRKESMKEQSQDTAPERAVTRVSSGAMRLKSVTEIVGGAGRQAQGSERDATAKTAHDQLTPVTSTPQSPASRIRTAGVSRKDRAKGQTSTVLFGKQPKRVEDRALVPGHKDTLQASDDYYTPLFVQNFSGSASWMQPLERILFQANKTISTPDAHLVIQDHQACRVLRRVYHLQQHDKWSLRQPKRCPEPTRPASQQDVLLQEMKWMRTDFREERKWKMAVARNLAHACAEWHEATPEVRKALQVTAVIPPKAQLADGDVPMVDAEGPVDSQSTPDLVSSGDIDSPQNIDELVEDFVETVAPSAIFALQEDDVVFGLRRTPAADKLLEELPMYGPPLQVPKVDIAGPEHDPDAHWKRPALPLSKYVEGEMKLAQPGPPNRPGRFAFADEDADEDAEGGFVADQHVHTFKLPPSTDEVSLFHPESKHIRDRLHAGHQFRPPSEHLMPTQSFYEARSPSQWTLAEDDELRGLVREYSYNWSLISSLLSTRSLFTSGAERRTPWECFERWINLEGLPADMQKTQYFKAYNSRIEAAQRVIAQQNQIAAQQASASGGAVTPVRRRPSVPMRVERRRNQRHLTMIDAMRKLAKKRETALQKQQHSASQSTANKKTNDTISQRPAKTPRDYSLMRWERDQALAEKMAQYAQRQELQRRAAMAARAQGQGVAAAGAAAAGAQGQNANHMAGNPAVNGAPRPMSNQLAAAAAAVAASQGRQRMPMQAPANNVGAMQAQMNGGLSAPAQMNGTPQAQMQGMQGQHRMPMPNQQPDASLMLRAQRISEQQRAAVQIQQAQHHQPQQQANGGTPGPTGQHLSPPMRNGINGMNQQNFMNNAQAMMASYNAAAAANAGGHSSPPPNGLHMPSAAAAASPGQRQLPQLPPGIAVQLQHLETSFRAKNPSLTPEQARQLATEHLTRAMVAQRQNAMNAAAGSPGQPGIANSIAATSSPHQYAALLRQQQQQQAQQQAQQQQQLQQQQQQQQQHGQPQHHQQQQQHPQAHQLHQQQAHQQKQTPQQPQQQQQQQQHQAQMQQQQLQAQQQAQQAQQQQAQRSSQAPSASGTPTPGPASASPVQAHQRAASGSATPSAAGK</sequence>
<comment type="function">
    <text evidence="7">Component of the NuA4 histone acetyltransferase complex which is involved in transcriptional activation of selected genes principally by acetylation of nucleosomal histone H4 and H2A. The NuA4 complex is also involved in DNA repair.</text>
</comment>
<evidence type="ECO:0000313" key="12">
    <source>
        <dbReference type="EMBL" id="KAK4090316.1"/>
    </source>
</evidence>
<dbReference type="PROSITE" id="PS50090">
    <property type="entry name" value="MYB_LIKE"/>
    <property type="match status" value="1"/>
</dbReference>
<evidence type="ECO:0000256" key="6">
    <source>
        <dbReference type="ARBA" id="ARBA00023242"/>
    </source>
</evidence>
<dbReference type="PANTHER" id="PTHR46459">
    <property type="entry name" value="E1A-BINDING PROTEIN P400-RELATED"/>
    <property type="match status" value="1"/>
</dbReference>
<evidence type="ECO:0000256" key="9">
    <source>
        <dbReference type="SAM" id="MobiDB-lite"/>
    </source>
</evidence>
<evidence type="ECO:0000256" key="1">
    <source>
        <dbReference type="ARBA" id="ARBA00004123"/>
    </source>
</evidence>
<dbReference type="Proteomes" id="UP001287286">
    <property type="component" value="Unassembled WGS sequence"/>
</dbReference>
<keyword evidence="3" id="KW-0227">DNA damage</keyword>
<organism evidence="12 13">
    <name type="scientific">Purpureocillium lilacinum</name>
    <name type="common">Paecilomyces lilacinus</name>
    <dbReference type="NCBI Taxonomy" id="33203"/>
    <lineage>
        <taxon>Eukaryota</taxon>
        <taxon>Fungi</taxon>
        <taxon>Dikarya</taxon>
        <taxon>Ascomycota</taxon>
        <taxon>Pezizomycotina</taxon>
        <taxon>Sordariomycetes</taxon>
        <taxon>Hypocreomycetidae</taxon>
        <taxon>Hypocreales</taxon>
        <taxon>Ophiocordycipitaceae</taxon>
        <taxon>Purpureocillium</taxon>
    </lineage>
</organism>
<reference evidence="12 13" key="1">
    <citation type="journal article" date="2024" name="Microbiol. Resour. Announc.">
        <title>Genome annotations for the ascomycete fungi Trichoderma harzianum, Trichoderma aggressivum, and Purpureocillium lilacinum.</title>
        <authorList>
            <person name="Beijen E.P.W."/>
            <person name="Ohm R.A."/>
        </authorList>
    </citation>
    <scope>NUCLEOTIDE SEQUENCE [LARGE SCALE GENOMIC DNA]</scope>
    <source>
        <strain evidence="12 13">CBS 150709</strain>
    </source>
</reference>
<dbReference type="SUPFAM" id="SSF46689">
    <property type="entry name" value="Homeodomain-like"/>
    <property type="match status" value="1"/>
</dbReference>
<dbReference type="Pfam" id="PF13921">
    <property type="entry name" value="Myb_DNA-bind_6"/>
    <property type="match status" value="1"/>
</dbReference>
<feature type="compositionally biased region" description="Polar residues" evidence="9">
    <location>
        <begin position="1732"/>
        <end position="1743"/>
    </location>
</feature>
<keyword evidence="4" id="KW-0156">Chromatin regulator</keyword>
<dbReference type="SMART" id="SM00717">
    <property type="entry name" value="SANT"/>
    <property type="match status" value="1"/>
</dbReference>
<feature type="compositionally biased region" description="Pro residues" evidence="9">
    <location>
        <begin position="597"/>
        <end position="606"/>
    </location>
</feature>
<feature type="domain" description="HSA" evidence="11">
    <location>
        <begin position="870"/>
        <end position="951"/>
    </location>
</feature>
<feature type="compositionally biased region" description="Low complexity" evidence="9">
    <location>
        <begin position="459"/>
        <end position="471"/>
    </location>
</feature>
<evidence type="ECO:0000256" key="4">
    <source>
        <dbReference type="ARBA" id="ARBA00022853"/>
    </source>
</evidence>
<comment type="similarity">
    <text evidence="2">Belongs to the EAF1 family.</text>
</comment>
<feature type="compositionally biased region" description="Polar residues" evidence="9">
    <location>
        <begin position="391"/>
        <end position="419"/>
    </location>
</feature>
<dbReference type="InterPro" id="IPR001005">
    <property type="entry name" value="SANT/Myb"/>
</dbReference>
<accession>A0ABR0C2S0</accession>
<dbReference type="SMART" id="SM00573">
    <property type="entry name" value="HSA"/>
    <property type="match status" value="1"/>
</dbReference>
<feature type="compositionally biased region" description="Low complexity" evidence="9">
    <location>
        <begin position="1657"/>
        <end position="1731"/>
    </location>
</feature>
<feature type="compositionally biased region" description="Polar residues" evidence="9">
    <location>
        <begin position="160"/>
        <end position="171"/>
    </location>
</feature>
<feature type="compositionally biased region" description="Low complexity" evidence="9">
    <location>
        <begin position="1465"/>
        <end position="1484"/>
    </location>
</feature>
<feature type="compositionally biased region" description="Polar residues" evidence="9">
    <location>
        <begin position="435"/>
        <end position="444"/>
    </location>
</feature>
<dbReference type="EMBL" id="JAWRVI010000016">
    <property type="protein sequence ID" value="KAK4090316.1"/>
    <property type="molecule type" value="Genomic_DNA"/>
</dbReference>
<feature type="compositionally biased region" description="Low complexity" evidence="9">
    <location>
        <begin position="1759"/>
        <end position="1771"/>
    </location>
</feature>
<gene>
    <name evidence="12" type="ORF">Purlil1_5487</name>
</gene>
<evidence type="ECO:0000256" key="8">
    <source>
        <dbReference type="ARBA" id="ARBA00029670"/>
    </source>
</evidence>
<dbReference type="CDD" id="cd00167">
    <property type="entry name" value="SANT"/>
    <property type="match status" value="1"/>
</dbReference>
<feature type="compositionally biased region" description="Low complexity" evidence="9">
    <location>
        <begin position="511"/>
        <end position="529"/>
    </location>
</feature>
<feature type="compositionally biased region" description="Polar residues" evidence="9">
    <location>
        <begin position="746"/>
        <end position="756"/>
    </location>
</feature>
<name>A0ABR0C2S0_PURLI</name>